<evidence type="ECO:0000313" key="1">
    <source>
        <dbReference type="EMBL" id="KIL59786.1"/>
    </source>
</evidence>
<dbReference type="InParanoid" id="A0A0C2WSR0"/>
<dbReference type="HOGENOM" id="CLU_103053_1_0_1"/>
<dbReference type="Proteomes" id="UP000054549">
    <property type="component" value="Unassembled WGS sequence"/>
</dbReference>
<reference evidence="1 2" key="1">
    <citation type="submission" date="2014-04" db="EMBL/GenBank/DDBJ databases">
        <title>Evolutionary Origins and Diversification of the Mycorrhizal Mutualists.</title>
        <authorList>
            <consortium name="DOE Joint Genome Institute"/>
            <consortium name="Mycorrhizal Genomics Consortium"/>
            <person name="Kohler A."/>
            <person name="Kuo A."/>
            <person name="Nagy L.G."/>
            <person name="Floudas D."/>
            <person name="Copeland A."/>
            <person name="Barry K.W."/>
            <person name="Cichocki N."/>
            <person name="Veneault-Fourrey C."/>
            <person name="LaButti K."/>
            <person name="Lindquist E.A."/>
            <person name="Lipzen A."/>
            <person name="Lundell T."/>
            <person name="Morin E."/>
            <person name="Murat C."/>
            <person name="Riley R."/>
            <person name="Ohm R."/>
            <person name="Sun H."/>
            <person name="Tunlid A."/>
            <person name="Henrissat B."/>
            <person name="Grigoriev I.V."/>
            <person name="Hibbett D.S."/>
            <person name="Martin F."/>
        </authorList>
    </citation>
    <scope>NUCLEOTIDE SEQUENCE [LARGE SCALE GENOMIC DNA]</scope>
    <source>
        <strain evidence="1 2">Koide BX008</strain>
    </source>
</reference>
<keyword evidence="2" id="KW-1185">Reference proteome</keyword>
<gene>
    <name evidence="1" type="ORF">M378DRAFT_967005</name>
</gene>
<dbReference type="OrthoDB" id="2983156at2759"/>
<evidence type="ECO:0000313" key="2">
    <source>
        <dbReference type="Proteomes" id="UP000054549"/>
    </source>
</evidence>
<dbReference type="EMBL" id="KN818309">
    <property type="protein sequence ID" value="KIL59786.1"/>
    <property type="molecule type" value="Genomic_DNA"/>
</dbReference>
<organism evidence="1 2">
    <name type="scientific">Amanita muscaria (strain Koide BX008)</name>
    <dbReference type="NCBI Taxonomy" id="946122"/>
    <lineage>
        <taxon>Eukaryota</taxon>
        <taxon>Fungi</taxon>
        <taxon>Dikarya</taxon>
        <taxon>Basidiomycota</taxon>
        <taxon>Agaricomycotina</taxon>
        <taxon>Agaricomycetes</taxon>
        <taxon>Agaricomycetidae</taxon>
        <taxon>Agaricales</taxon>
        <taxon>Pluteineae</taxon>
        <taxon>Amanitaceae</taxon>
        <taxon>Amanita</taxon>
    </lineage>
</organism>
<sequence>MSQFTRTINISCKDLGGSAPIFLLLTFDDQPMQGIYKDYFPVVWRLATFMPEGSYVMTATYNNQLVFVNPKIEYGNVTSAATWINIDPGEQTELTEQSDSATKSFTTEQETTLSKPLTKLKILRLLVLPPTLLVFNETGSGHNVTAEFTPTLSAYVVGGYQEGSILRGAIATPAAWKRDLAALPETSNWKLERQGDPVFGKYSITAA</sequence>
<proteinExistence type="predicted"/>
<name>A0A0C2WSR0_AMAMK</name>
<accession>A0A0C2WSR0</accession>
<protein>
    <submittedName>
        <fullName evidence="1">Uncharacterized protein</fullName>
    </submittedName>
</protein>
<dbReference type="AlphaFoldDB" id="A0A0C2WSR0"/>